<dbReference type="NCBIfam" id="NF001126">
    <property type="entry name" value="PRK00139.1-4"/>
    <property type="match status" value="1"/>
</dbReference>
<evidence type="ECO:0000256" key="6">
    <source>
        <dbReference type="ARBA" id="ARBA00023316"/>
    </source>
</evidence>
<feature type="binding site" evidence="7">
    <location>
        <begin position="161"/>
        <end position="162"/>
    </location>
    <ligand>
        <name>UDP-N-acetyl-alpha-D-muramoyl-L-alanyl-D-glutamate</name>
        <dbReference type="ChEBI" id="CHEBI:83900"/>
    </ligand>
</feature>
<keyword evidence="5 7" id="KW-0131">Cell cycle</keyword>
<dbReference type="GO" id="GO:0008765">
    <property type="term" value="F:UDP-N-acetylmuramoylalanyl-D-glutamate-2,6-diaminopimelate ligase activity"/>
    <property type="evidence" value="ECO:0007669"/>
    <property type="project" value="UniProtKB-UniRule"/>
</dbReference>
<feature type="binding site" evidence="7">
    <location>
        <begin position="418"/>
        <end position="421"/>
    </location>
    <ligand>
        <name>meso-2,6-diaminopimelate</name>
        <dbReference type="ChEBI" id="CHEBI:57791"/>
    </ligand>
</feature>
<reference evidence="12 13" key="1">
    <citation type="journal article" date="2014" name="Int. J. Syst. Evol. Microbiol.">
        <title>Solimonas terrae sp. nov., isolated from soil.</title>
        <authorList>
            <person name="Kim S.J."/>
            <person name="Moon J.Y."/>
            <person name="Weon H.Y."/>
            <person name="Ahn J.H."/>
            <person name="Chen W.M."/>
            <person name="Kwon S.W."/>
        </authorList>
    </citation>
    <scope>NUCLEOTIDE SEQUENCE [LARGE SCALE GENOMIC DNA]</scope>
    <source>
        <strain evidence="12 13">KIS83-12</strain>
    </source>
</reference>
<keyword evidence="7" id="KW-0547">Nucleotide-binding</keyword>
<dbReference type="GO" id="GO:0051301">
    <property type="term" value="P:cell division"/>
    <property type="evidence" value="ECO:0007669"/>
    <property type="project" value="UniProtKB-KW"/>
</dbReference>
<gene>
    <name evidence="7" type="primary">murE</name>
    <name evidence="12" type="ORF">G7Y85_13585</name>
</gene>
<evidence type="ECO:0000256" key="1">
    <source>
        <dbReference type="ARBA" id="ARBA00005898"/>
    </source>
</evidence>
<proteinExistence type="inferred from homology"/>
<dbReference type="EC" id="6.3.2.13" evidence="7"/>
<evidence type="ECO:0000256" key="7">
    <source>
        <dbReference type="HAMAP-Rule" id="MF_00208"/>
    </source>
</evidence>
<dbReference type="PANTHER" id="PTHR23135:SF4">
    <property type="entry name" value="UDP-N-ACETYLMURAMOYL-L-ALANYL-D-GLUTAMATE--2,6-DIAMINOPIMELATE LIGASE MURE HOMOLOG, CHLOROPLASTIC"/>
    <property type="match status" value="1"/>
</dbReference>
<dbReference type="GO" id="GO:0008360">
    <property type="term" value="P:regulation of cell shape"/>
    <property type="evidence" value="ECO:0007669"/>
    <property type="project" value="UniProtKB-KW"/>
</dbReference>
<dbReference type="GO" id="GO:0005524">
    <property type="term" value="F:ATP binding"/>
    <property type="evidence" value="ECO:0007669"/>
    <property type="project" value="UniProtKB-UniRule"/>
</dbReference>
<comment type="cofactor">
    <cofactor evidence="7">
        <name>Mg(2+)</name>
        <dbReference type="ChEBI" id="CHEBI:18420"/>
    </cofactor>
</comment>
<evidence type="ECO:0000256" key="3">
    <source>
        <dbReference type="ARBA" id="ARBA00022960"/>
    </source>
</evidence>
<comment type="pathway">
    <text evidence="7 8">Cell wall biogenesis; peptidoglycan biosynthesis.</text>
</comment>
<keyword evidence="3 7" id="KW-0133">Cell shape</keyword>
<accession>A0A6M2BTY2</accession>
<dbReference type="GO" id="GO:0000287">
    <property type="term" value="F:magnesium ion binding"/>
    <property type="evidence" value="ECO:0007669"/>
    <property type="project" value="UniProtKB-UniRule"/>
</dbReference>
<dbReference type="GO" id="GO:0009252">
    <property type="term" value="P:peptidoglycan biosynthetic process"/>
    <property type="evidence" value="ECO:0007669"/>
    <property type="project" value="UniProtKB-UniRule"/>
</dbReference>
<evidence type="ECO:0000256" key="5">
    <source>
        <dbReference type="ARBA" id="ARBA00023306"/>
    </source>
</evidence>
<evidence type="ECO:0000259" key="10">
    <source>
        <dbReference type="Pfam" id="PF02875"/>
    </source>
</evidence>
<feature type="modified residue" description="N6-carboxylysine" evidence="7">
    <location>
        <position position="228"/>
    </location>
</feature>
<evidence type="ECO:0000256" key="8">
    <source>
        <dbReference type="RuleBase" id="RU004135"/>
    </source>
</evidence>
<comment type="function">
    <text evidence="7">Catalyzes the addition of meso-diaminopimelic acid to the nucleotide precursor UDP-N-acetylmuramoyl-L-alanyl-D-glutamate (UMAG) in the biosynthesis of bacterial cell-wall peptidoglycan.</text>
</comment>
<evidence type="ECO:0000256" key="2">
    <source>
        <dbReference type="ARBA" id="ARBA00022618"/>
    </source>
</evidence>
<dbReference type="InterPro" id="IPR000713">
    <property type="entry name" value="Mur_ligase_N"/>
</dbReference>
<dbReference type="Pfam" id="PF08245">
    <property type="entry name" value="Mur_ligase_M"/>
    <property type="match status" value="1"/>
</dbReference>
<dbReference type="PANTHER" id="PTHR23135">
    <property type="entry name" value="MUR LIGASE FAMILY MEMBER"/>
    <property type="match status" value="1"/>
</dbReference>
<comment type="caution">
    <text evidence="7">Lacks conserved residue(s) required for the propagation of feature annotation.</text>
</comment>
<dbReference type="InterPro" id="IPR004101">
    <property type="entry name" value="Mur_ligase_C"/>
</dbReference>
<comment type="PTM">
    <text evidence="7">Carboxylation is probably crucial for Mg(2+) binding and, consequently, for the gamma-phosphate positioning of ATP.</text>
</comment>
<feature type="domain" description="Mur ligase C-terminal" evidence="10">
    <location>
        <begin position="344"/>
        <end position="475"/>
    </location>
</feature>
<dbReference type="HAMAP" id="MF_00208">
    <property type="entry name" value="MurE"/>
    <property type="match status" value="1"/>
</dbReference>
<evidence type="ECO:0000313" key="13">
    <source>
        <dbReference type="Proteomes" id="UP000472676"/>
    </source>
</evidence>
<comment type="caution">
    <text evidence="12">The sequence shown here is derived from an EMBL/GenBank/DDBJ whole genome shotgun (WGS) entry which is preliminary data.</text>
</comment>
<keyword evidence="13" id="KW-1185">Reference proteome</keyword>
<dbReference type="NCBIfam" id="NF001124">
    <property type="entry name" value="PRK00139.1-2"/>
    <property type="match status" value="1"/>
</dbReference>
<dbReference type="Gene3D" id="3.40.1390.10">
    <property type="entry name" value="MurE/MurF, N-terminal domain"/>
    <property type="match status" value="1"/>
</dbReference>
<comment type="subcellular location">
    <subcellularLocation>
        <location evidence="7 8">Cytoplasm</location>
    </subcellularLocation>
</comment>
<sequence length="505" mass="53788">MSGAAHSLRSLLAGYDAPAPDFDVTGVEIDSRKVSPGDLFLACKGSGASRSAAHGLSFIEQVLQRGAAAVAWEPASGIVEPDIGIPQVPVAQLSQRAGEIAARFHDHPSRHMYCVGVTGTDGKTSTAYLIAQAFEALHQACGYLGTIGMGRVGALATSTHTTPDPISLQQWLAQMRRDGVRTIAMEVSSHALDQARVAGTTFRTAVLTNISRDHLDYHGTVEAYAAAKRKLFERSELLCAVLNRDDVWGRRWIAEQRDRIEVISYGIDGEAPATPHLIARELALDAQGLRFTVDSHLGAVQIRSRLLGRFNVHNLLAALGALISHDIPLRDAAAALEQAHTVPGRIEGFRGAEGQPLVVVDYAHTPEALRQVLTAVRAHTAGRLLCVFGCGGDRDRGKRPLMAAAALALADTVFITDDNPRHESPQAIVAEILAGIALAPAGTAAPRVEHDRASAIRMAIAAAGRDDVVVIAGKGHEDYQIYGNEVRSFSDRGFVAGQLGVEPRA</sequence>
<keyword evidence="7 12" id="KW-0436">Ligase</keyword>
<dbReference type="SUPFAM" id="SSF53623">
    <property type="entry name" value="MurD-like peptide ligases, catalytic domain"/>
    <property type="match status" value="1"/>
</dbReference>
<feature type="binding site" evidence="7">
    <location>
        <position position="194"/>
    </location>
    <ligand>
        <name>UDP-N-acetyl-alpha-D-muramoyl-L-alanyl-D-glutamate</name>
        <dbReference type="ChEBI" id="CHEBI:83900"/>
    </ligand>
</feature>
<name>A0A6M2BTY2_9GAMM</name>
<comment type="catalytic activity">
    <reaction evidence="7">
        <text>UDP-N-acetyl-alpha-D-muramoyl-L-alanyl-D-glutamate + meso-2,6-diaminopimelate + ATP = UDP-N-acetyl-alpha-D-muramoyl-L-alanyl-gamma-D-glutamyl-meso-2,6-diaminopimelate + ADP + phosphate + H(+)</text>
        <dbReference type="Rhea" id="RHEA:23676"/>
        <dbReference type="ChEBI" id="CHEBI:15378"/>
        <dbReference type="ChEBI" id="CHEBI:30616"/>
        <dbReference type="ChEBI" id="CHEBI:43474"/>
        <dbReference type="ChEBI" id="CHEBI:57791"/>
        <dbReference type="ChEBI" id="CHEBI:83900"/>
        <dbReference type="ChEBI" id="CHEBI:83905"/>
        <dbReference type="ChEBI" id="CHEBI:456216"/>
        <dbReference type="EC" id="6.3.2.13"/>
    </reaction>
</comment>
<feature type="binding site" evidence="7">
    <location>
        <begin position="119"/>
        <end position="125"/>
    </location>
    <ligand>
        <name>ATP</name>
        <dbReference type="ChEBI" id="CHEBI:30616"/>
    </ligand>
</feature>
<keyword evidence="2 7" id="KW-0132">Cell division</keyword>
<dbReference type="UniPathway" id="UPA00219"/>
<keyword evidence="4 7" id="KW-0573">Peptidoglycan synthesis</keyword>
<dbReference type="Gene3D" id="3.40.1190.10">
    <property type="entry name" value="Mur-like, catalytic domain"/>
    <property type="match status" value="1"/>
</dbReference>
<feature type="binding site" evidence="7">
    <location>
        <position position="188"/>
    </location>
    <ligand>
        <name>UDP-N-acetyl-alpha-D-muramoyl-L-alanyl-D-glutamate</name>
        <dbReference type="ChEBI" id="CHEBI:83900"/>
    </ligand>
</feature>
<dbReference type="SUPFAM" id="SSF63418">
    <property type="entry name" value="MurE/MurF N-terminal domain"/>
    <property type="match status" value="1"/>
</dbReference>
<dbReference type="Pfam" id="PF01225">
    <property type="entry name" value="Mur_ligase"/>
    <property type="match status" value="1"/>
</dbReference>
<dbReference type="InterPro" id="IPR036615">
    <property type="entry name" value="Mur_ligase_C_dom_sf"/>
</dbReference>
<dbReference type="EMBL" id="JAAMOW010000007">
    <property type="protein sequence ID" value="NGY05800.1"/>
    <property type="molecule type" value="Genomic_DNA"/>
</dbReference>
<dbReference type="Gene3D" id="3.90.190.20">
    <property type="entry name" value="Mur ligase, C-terminal domain"/>
    <property type="match status" value="1"/>
</dbReference>
<keyword evidence="7" id="KW-0963">Cytoplasm</keyword>
<keyword evidence="6 7" id="KW-0961">Cell wall biogenesis/degradation</keyword>
<feature type="binding site" evidence="7">
    <location>
        <position position="473"/>
    </location>
    <ligand>
        <name>meso-2,6-diaminopimelate</name>
        <dbReference type="ChEBI" id="CHEBI:57791"/>
    </ligand>
</feature>
<dbReference type="InterPro" id="IPR005761">
    <property type="entry name" value="UDP-N-AcMur-Glu-dNH2Pim_ligase"/>
</dbReference>
<feature type="binding site" evidence="7">
    <location>
        <position position="394"/>
    </location>
    <ligand>
        <name>meso-2,6-diaminopimelate</name>
        <dbReference type="ChEBI" id="CHEBI:57791"/>
    </ligand>
</feature>
<comment type="similarity">
    <text evidence="1 7">Belongs to the MurCDEF family. MurE subfamily.</text>
</comment>
<feature type="domain" description="Mur ligase central" evidence="11">
    <location>
        <begin position="117"/>
        <end position="321"/>
    </location>
</feature>
<dbReference type="SUPFAM" id="SSF53244">
    <property type="entry name" value="MurD-like peptide ligases, peptide-binding domain"/>
    <property type="match status" value="1"/>
</dbReference>
<dbReference type="GO" id="GO:0071555">
    <property type="term" value="P:cell wall organization"/>
    <property type="evidence" value="ECO:0007669"/>
    <property type="project" value="UniProtKB-KW"/>
</dbReference>
<evidence type="ECO:0000259" key="9">
    <source>
        <dbReference type="Pfam" id="PF01225"/>
    </source>
</evidence>
<evidence type="ECO:0000256" key="4">
    <source>
        <dbReference type="ARBA" id="ARBA00022984"/>
    </source>
</evidence>
<feature type="domain" description="Mur ligase N-terminal catalytic" evidence="9">
    <location>
        <begin position="24"/>
        <end position="105"/>
    </location>
</feature>
<dbReference type="InterPro" id="IPR013221">
    <property type="entry name" value="Mur_ligase_cen"/>
</dbReference>
<dbReference type="GO" id="GO:0005737">
    <property type="term" value="C:cytoplasm"/>
    <property type="evidence" value="ECO:0007669"/>
    <property type="project" value="UniProtKB-SubCell"/>
</dbReference>
<keyword evidence="7" id="KW-0460">Magnesium</keyword>
<dbReference type="NCBIfam" id="TIGR01085">
    <property type="entry name" value="murE"/>
    <property type="match status" value="1"/>
</dbReference>
<evidence type="ECO:0000313" key="12">
    <source>
        <dbReference type="EMBL" id="NGY05800.1"/>
    </source>
</evidence>
<feature type="short sequence motif" description="Meso-diaminopimelate recognition motif" evidence="7">
    <location>
        <begin position="418"/>
        <end position="421"/>
    </location>
</feature>
<dbReference type="Pfam" id="PF02875">
    <property type="entry name" value="Mur_ligase_C"/>
    <property type="match status" value="1"/>
</dbReference>
<protein>
    <recommendedName>
        <fullName evidence="7">UDP-N-acetylmuramoyl-L-alanyl-D-glutamate--2,6-diaminopimelate ligase</fullName>
        <ecNumber evidence="7">6.3.2.13</ecNumber>
    </recommendedName>
    <alternativeName>
        <fullName evidence="7">Meso-A2pm-adding enzyme</fullName>
    </alternativeName>
    <alternativeName>
        <fullName evidence="7">Meso-diaminopimelate-adding enzyme</fullName>
    </alternativeName>
    <alternativeName>
        <fullName evidence="7">UDP-MurNAc-L-Ala-D-Glu:meso-diaminopimelate ligase</fullName>
    </alternativeName>
    <alternativeName>
        <fullName evidence="7">UDP-MurNAc-tripeptide synthetase</fullName>
    </alternativeName>
    <alternativeName>
        <fullName evidence="7">UDP-N-acetylmuramyl-tripeptide synthetase</fullName>
    </alternativeName>
</protein>
<organism evidence="12 13">
    <name type="scientific">Solimonas terrae</name>
    <dbReference type="NCBI Taxonomy" id="1396819"/>
    <lineage>
        <taxon>Bacteria</taxon>
        <taxon>Pseudomonadati</taxon>
        <taxon>Pseudomonadota</taxon>
        <taxon>Gammaproteobacteria</taxon>
        <taxon>Nevskiales</taxon>
        <taxon>Nevskiaceae</taxon>
        <taxon>Solimonas</taxon>
    </lineage>
</organism>
<feature type="binding site" evidence="7">
    <location>
        <position position="31"/>
    </location>
    <ligand>
        <name>UDP-N-acetyl-alpha-D-muramoyl-L-alanyl-D-glutamate</name>
        <dbReference type="ChEBI" id="CHEBI:83900"/>
    </ligand>
</feature>
<dbReference type="InterPro" id="IPR035911">
    <property type="entry name" value="MurE/MurF_N"/>
</dbReference>
<dbReference type="InterPro" id="IPR036565">
    <property type="entry name" value="Mur-like_cat_sf"/>
</dbReference>
<feature type="binding site" evidence="7">
    <location>
        <position position="477"/>
    </location>
    <ligand>
        <name>meso-2,6-diaminopimelate</name>
        <dbReference type="ChEBI" id="CHEBI:57791"/>
    </ligand>
</feature>
<dbReference type="RefSeq" id="WP_166258031.1">
    <property type="nucleotide sequence ID" value="NZ_JAAMOW010000007.1"/>
</dbReference>
<keyword evidence="7" id="KW-0067">ATP-binding</keyword>
<dbReference type="AlphaFoldDB" id="A0A6M2BTY2"/>
<feature type="binding site" evidence="7">
    <location>
        <position position="196"/>
    </location>
    <ligand>
        <name>UDP-N-acetyl-alpha-D-muramoyl-L-alanyl-D-glutamate</name>
        <dbReference type="ChEBI" id="CHEBI:83900"/>
    </ligand>
</feature>
<evidence type="ECO:0000259" key="11">
    <source>
        <dbReference type="Pfam" id="PF08245"/>
    </source>
</evidence>
<dbReference type="Proteomes" id="UP000472676">
    <property type="component" value="Unassembled WGS sequence"/>
</dbReference>